<reference evidence="2 3" key="1">
    <citation type="submission" date="2021-01" db="EMBL/GenBank/DDBJ databases">
        <title>Genomic Encyclopedia of Type Strains, Phase IV (KMG-IV): sequencing the most valuable type-strain genomes for metagenomic binning, comparative biology and taxonomic classification.</title>
        <authorList>
            <person name="Goeker M."/>
        </authorList>
    </citation>
    <scope>NUCLEOTIDE SEQUENCE [LARGE SCALE GENOMIC DNA]</scope>
    <source>
        <strain evidence="2 3">DSM 28236</strain>
    </source>
</reference>
<feature type="transmembrane region" description="Helical" evidence="1">
    <location>
        <begin position="12"/>
        <end position="30"/>
    </location>
</feature>
<dbReference type="RefSeq" id="WP_205004237.1">
    <property type="nucleotide sequence ID" value="NZ_JAFBER010000019.1"/>
</dbReference>
<dbReference type="EMBL" id="JAFBER010000019">
    <property type="protein sequence ID" value="MBM7646352.1"/>
    <property type="molecule type" value="Genomic_DNA"/>
</dbReference>
<dbReference type="Proteomes" id="UP000808914">
    <property type="component" value="Unassembled WGS sequence"/>
</dbReference>
<keyword evidence="3" id="KW-1185">Reference proteome</keyword>
<evidence type="ECO:0000313" key="3">
    <source>
        <dbReference type="Proteomes" id="UP000808914"/>
    </source>
</evidence>
<gene>
    <name evidence="2" type="ORF">JOD45_002580</name>
</gene>
<keyword evidence="1" id="KW-1133">Transmembrane helix</keyword>
<accession>A0ABS2Q241</accession>
<organism evidence="2 3">
    <name type="scientific">Scopulibacillus daqui</name>
    <dbReference type="NCBI Taxonomy" id="1469162"/>
    <lineage>
        <taxon>Bacteria</taxon>
        <taxon>Bacillati</taxon>
        <taxon>Bacillota</taxon>
        <taxon>Bacilli</taxon>
        <taxon>Bacillales</taxon>
        <taxon>Sporolactobacillaceae</taxon>
        <taxon>Scopulibacillus</taxon>
    </lineage>
</organism>
<keyword evidence="1" id="KW-0472">Membrane</keyword>
<keyword evidence="1" id="KW-0812">Transmembrane</keyword>
<evidence type="ECO:0000256" key="1">
    <source>
        <dbReference type="SAM" id="Phobius"/>
    </source>
</evidence>
<name>A0ABS2Q241_9BACL</name>
<proteinExistence type="predicted"/>
<evidence type="ECO:0000313" key="2">
    <source>
        <dbReference type="EMBL" id="MBM7646352.1"/>
    </source>
</evidence>
<comment type="caution">
    <text evidence="2">The sequence shown here is derived from an EMBL/GenBank/DDBJ whole genome shotgun (WGS) entry which is preliminary data.</text>
</comment>
<sequence length="109" mass="12558">MKNNSGIFLMEAMYALLMIVVAVLTLFPMASRVYTEKMSISETHWAINILNDQLLNWQLNDTVPPKQINDHGKIFLLTSHLIEKNHLSVCVQWKGSNERMLKQCAEAKR</sequence>
<protein>
    <submittedName>
        <fullName evidence="2">Tfp pilus assembly protein PilV</fullName>
    </submittedName>
</protein>